<dbReference type="Gene3D" id="2.40.160.60">
    <property type="entry name" value="Outer membrane protein transport protein (OMPP1/FadL/TodX)"/>
    <property type="match status" value="1"/>
</dbReference>
<proteinExistence type="predicted"/>
<sequence>MKKLHTFNLIPVLILTLLCSVTIAQDDDDDLGTDKLAQTGMKFLSFSPDARAAALGDAVTAKTGGASSLFYNPAGMARIEGMNLSAGQVNWIAGITYNAVSVAYASDAGVFGVSVMNVDYGEIQGTIRSTNTAGYTDTEMFTPTANVVGLGYAIAPTDRFSVGGQVKFVNEKLGNAYLDTGGSVEGIKSLDMDAVAYDFGLMYQMDWKNLMIAMSARNFSESLKYSEEAFELPLTFRMGVSGDLIENLSVSFVNERPRDYLSTTRVGFEYNLMGMLALRAGYVTPTDEAGINLGVGFQVAGFSVDVAYTDFGVFDPVTRVGVQFTL</sequence>
<protein>
    <recommendedName>
        <fullName evidence="2">DUF3308 domain-containing protein</fullName>
    </recommendedName>
</protein>
<gene>
    <name evidence="1" type="ORF">MGWOODY_Mmi21</name>
</gene>
<dbReference type="NCBIfam" id="NF033709">
    <property type="entry name" value="PorV_fam"/>
    <property type="match status" value="1"/>
</dbReference>
<name>A0A160VF90_9ZZZZ</name>
<accession>A0A160VF90</accession>
<evidence type="ECO:0008006" key="2">
    <source>
        <dbReference type="Google" id="ProtNLM"/>
    </source>
</evidence>
<dbReference type="AlphaFoldDB" id="A0A160VF90"/>
<organism evidence="1">
    <name type="scientific">hydrothermal vent metagenome</name>
    <dbReference type="NCBI Taxonomy" id="652676"/>
    <lineage>
        <taxon>unclassified sequences</taxon>
        <taxon>metagenomes</taxon>
        <taxon>ecological metagenomes</taxon>
    </lineage>
</organism>
<dbReference type="EMBL" id="FAXC01000197">
    <property type="protein sequence ID" value="CUV09195.1"/>
    <property type="molecule type" value="Genomic_DNA"/>
</dbReference>
<evidence type="ECO:0000313" key="1">
    <source>
        <dbReference type="EMBL" id="CUV09195.1"/>
    </source>
</evidence>
<reference evidence="1" key="1">
    <citation type="submission" date="2015-10" db="EMBL/GenBank/DDBJ databases">
        <authorList>
            <person name="Gilbert D.G."/>
        </authorList>
    </citation>
    <scope>NUCLEOTIDE SEQUENCE</scope>
</reference>
<dbReference type="SUPFAM" id="SSF56935">
    <property type="entry name" value="Porins"/>
    <property type="match status" value="1"/>
</dbReference>